<evidence type="ECO:0000256" key="1">
    <source>
        <dbReference type="ARBA" id="ARBA00002869"/>
    </source>
</evidence>
<comment type="similarity">
    <text evidence="2 7">Belongs to the HMBS family.</text>
</comment>
<evidence type="ECO:0000256" key="5">
    <source>
        <dbReference type="ARBA" id="ARBA00023244"/>
    </source>
</evidence>
<dbReference type="Proteomes" id="UP000094426">
    <property type="component" value="Unassembled WGS sequence"/>
</dbReference>
<dbReference type="InterPro" id="IPR000860">
    <property type="entry name" value="HemC"/>
</dbReference>
<protein>
    <recommendedName>
        <fullName evidence="7">Porphobilinogen deaminase</fullName>
        <shortName evidence="7">PBG</shortName>
        <ecNumber evidence="7">2.5.1.61</ecNumber>
    </recommendedName>
    <alternativeName>
        <fullName evidence="7">Hydroxymethylbilane synthase</fullName>
        <shortName evidence="7">HMBS</shortName>
    </alternativeName>
    <alternativeName>
        <fullName evidence="7">Pre-uroporphyrinogen synthase</fullName>
    </alternativeName>
</protein>
<dbReference type="Gene3D" id="3.30.160.40">
    <property type="entry name" value="Porphobilinogen deaminase, C-terminal domain"/>
    <property type="match status" value="1"/>
</dbReference>
<dbReference type="SUPFAM" id="SSF54782">
    <property type="entry name" value="Porphobilinogen deaminase (hydroxymethylbilane synthase), C-terminal domain"/>
    <property type="match status" value="1"/>
</dbReference>
<proteinExistence type="inferred from homology"/>
<dbReference type="PANTHER" id="PTHR11557">
    <property type="entry name" value="PORPHOBILINOGEN DEAMINASE"/>
    <property type="match status" value="1"/>
</dbReference>
<organism evidence="10 11">
    <name type="scientific">Leifsonia xyli subsp. xyli</name>
    <dbReference type="NCBI Taxonomy" id="59736"/>
    <lineage>
        <taxon>Bacteria</taxon>
        <taxon>Bacillati</taxon>
        <taxon>Actinomycetota</taxon>
        <taxon>Actinomycetes</taxon>
        <taxon>Micrococcales</taxon>
        <taxon>Microbacteriaceae</taxon>
        <taxon>Leifsonia</taxon>
    </lineage>
</organism>
<dbReference type="Pfam" id="PF03900">
    <property type="entry name" value="Porphobil_deamC"/>
    <property type="match status" value="1"/>
</dbReference>
<dbReference type="Pfam" id="PF01379">
    <property type="entry name" value="Porphobil_deam"/>
    <property type="match status" value="1"/>
</dbReference>
<evidence type="ECO:0000259" key="8">
    <source>
        <dbReference type="Pfam" id="PF01379"/>
    </source>
</evidence>
<dbReference type="InterPro" id="IPR022417">
    <property type="entry name" value="Porphobilin_deaminase_N"/>
</dbReference>
<comment type="cofactor">
    <cofactor evidence="7">
        <name>dipyrromethane</name>
        <dbReference type="ChEBI" id="CHEBI:60342"/>
    </cofactor>
    <text evidence="7">Binds 1 dipyrromethane group covalently.</text>
</comment>
<dbReference type="FunFam" id="3.40.190.10:FF:000005">
    <property type="entry name" value="Porphobilinogen deaminase"/>
    <property type="match status" value="1"/>
</dbReference>
<accession>A0A1E2SM61</accession>
<dbReference type="AlphaFoldDB" id="A0A1E2SM61"/>
<dbReference type="HAMAP" id="MF_00260">
    <property type="entry name" value="Porphobil_deam"/>
    <property type="match status" value="1"/>
</dbReference>
<name>A0A1E2SM61_LEIXY</name>
<evidence type="ECO:0000256" key="6">
    <source>
        <dbReference type="ARBA" id="ARBA00048169"/>
    </source>
</evidence>
<dbReference type="InterPro" id="IPR036803">
    <property type="entry name" value="Porphobilinogen_deaminase_C_sf"/>
</dbReference>
<dbReference type="PIRSF" id="PIRSF001438">
    <property type="entry name" value="4pyrrol_synth_OHMeBilane_synth"/>
    <property type="match status" value="1"/>
</dbReference>
<evidence type="ECO:0000313" key="10">
    <source>
        <dbReference type="EMBL" id="ODA90926.1"/>
    </source>
</evidence>
<evidence type="ECO:0000256" key="3">
    <source>
        <dbReference type="ARBA" id="ARBA00011245"/>
    </source>
</evidence>
<sequence>MLRERPSWLQAGRCRSHAVIVSDGPAERRQGALRVGTRGSPLAVAQTQAVSAAVARATGFDIELVTVTTHGDTSRESLSELGGTGVFATALRDALRNGECDLVVHSLKDLPTAPAPGLVLGAVPKRADARDTLCARDGLRFGELPEGASVGTGSPRRAAQLRAQRPGLDIVDIRGNVDTRLSRVSAGDLDAVVLAAAGLGRLGRLDAATDFFSLSTMPTAPGQGALALEVREGDERGRGPIARALAAVDHATTCAATTAERAVLAGLEAGCAAPVGATAMIDDGLLFLTATVYRPDGAAQLTASHAATPDSFGAAHLDEAARDVGERVVAELLASGAADLAPLKGLR</sequence>
<comment type="function">
    <text evidence="1 7">Tetrapolymerization of the monopyrrole PBG into the hydroxymethylbilane pre-uroporphyrinogen in several discrete steps.</text>
</comment>
<reference evidence="10 11" key="1">
    <citation type="submission" date="2015-11" db="EMBL/GenBank/DDBJ databases">
        <authorList>
            <person name="Zhang Y."/>
            <person name="Guo Z."/>
        </authorList>
    </citation>
    <scope>NUCLEOTIDE SEQUENCE [LARGE SCALE GENOMIC DNA]</scope>
    <source>
        <strain evidence="11">gdw1</strain>
    </source>
</reference>
<dbReference type="InterPro" id="IPR022419">
    <property type="entry name" value="Porphobilin_deaminase_cofac_BS"/>
</dbReference>
<dbReference type="GO" id="GO:0004418">
    <property type="term" value="F:hydroxymethylbilane synthase activity"/>
    <property type="evidence" value="ECO:0007669"/>
    <property type="project" value="UniProtKB-UniRule"/>
</dbReference>
<dbReference type="EMBL" id="LNZG01000004">
    <property type="protein sequence ID" value="ODA90926.1"/>
    <property type="molecule type" value="Genomic_DNA"/>
</dbReference>
<dbReference type="GO" id="GO:0005737">
    <property type="term" value="C:cytoplasm"/>
    <property type="evidence" value="ECO:0007669"/>
    <property type="project" value="UniProtKB-UniRule"/>
</dbReference>
<evidence type="ECO:0000313" key="11">
    <source>
        <dbReference type="Proteomes" id="UP000094426"/>
    </source>
</evidence>
<feature type="domain" description="Porphobilinogen deaminase C-terminal" evidence="9">
    <location>
        <begin position="257"/>
        <end position="333"/>
    </location>
</feature>
<dbReference type="PRINTS" id="PR00151">
    <property type="entry name" value="PORPHBDMNASE"/>
</dbReference>
<dbReference type="NCBIfam" id="TIGR00212">
    <property type="entry name" value="hemC"/>
    <property type="match status" value="1"/>
</dbReference>
<evidence type="ECO:0000256" key="4">
    <source>
        <dbReference type="ARBA" id="ARBA00022679"/>
    </source>
</evidence>
<dbReference type="PANTHER" id="PTHR11557:SF0">
    <property type="entry name" value="PORPHOBILINOGEN DEAMINASE"/>
    <property type="match status" value="1"/>
</dbReference>
<dbReference type="OrthoDB" id="9810298at2"/>
<dbReference type="InterPro" id="IPR022418">
    <property type="entry name" value="Porphobilinogen_deaminase_C"/>
</dbReference>
<comment type="subunit">
    <text evidence="3 7">Monomer.</text>
</comment>
<dbReference type="SUPFAM" id="SSF53850">
    <property type="entry name" value="Periplasmic binding protein-like II"/>
    <property type="match status" value="1"/>
</dbReference>
<feature type="domain" description="Porphobilinogen deaminase N-terminal" evidence="8">
    <location>
        <begin position="33"/>
        <end position="236"/>
    </location>
</feature>
<evidence type="ECO:0000256" key="7">
    <source>
        <dbReference type="HAMAP-Rule" id="MF_00260"/>
    </source>
</evidence>
<dbReference type="GO" id="GO:0006782">
    <property type="term" value="P:protoporphyrinogen IX biosynthetic process"/>
    <property type="evidence" value="ECO:0007669"/>
    <property type="project" value="UniProtKB-UniRule"/>
</dbReference>
<comment type="miscellaneous">
    <text evidence="7">The porphobilinogen subunits are added to the dipyrromethane group.</text>
</comment>
<keyword evidence="5 7" id="KW-0627">Porphyrin biosynthesis</keyword>
<dbReference type="EC" id="2.5.1.61" evidence="7"/>
<evidence type="ECO:0000256" key="2">
    <source>
        <dbReference type="ARBA" id="ARBA00005638"/>
    </source>
</evidence>
<dbReference type="PROSITE" id="PS00533">
    <property type="entry name" value="PORPHOBILINOGEN_DEAM"/>
    <property type="match status" value="1"/>
</dbReference>
<gene>
    <name evidence="7" type="primary">hemC</name>
    <name evidence="10" type="ORF">ATY41_07625</name>
</gene>
<feature type="modified residue" description="S-(dipyrrolylmethanemethyl)cysteine" evidence="7">
    <location>
        <position position="271"/>
    </location>
</feature>
<keyword evidence="4 7" id="KW-0808">Transferase</keyword>
<dbReference type="Gene3D" id="3.40.190.10">
    <property type="entry name" value="Periplasmic binding protein-like II"/>
    <property type="match status" value="2"/>
</dbReference>
<comment type="catalytic activity">
    <reaction evidence="6 7">
        <text>4 porphobilinogen + H2O = hydroxymethylbilane + 4 NH4(+)</text>
        <dbReference type="Rhea" id="RHEA:13185"/>
        <dbReference type="ChEBI" id="CHEBI:15377"/>
        <dbReference type="ChEBI" id="CHEBI:28938"/>
        <dbReference type="ChEBI" id="CHEBI:57845"/>
        <dbReference type="ChEBI" id="CHEBI:58126"/>
        <dbReference type="EC" id="2.5.1.61"/>
    </reaction>
</comment>
<evidence type="ECO:0000259" key="9">
    <source>
        <dbReference type="Pfam" id="PF03900"/>
    </source>
</evidence>
<comment type="caution">
    <text evidence="10">The sequence shown here is derived from an EMBL/GenBank/DDBJ whole genome shotgun (WGS) entry which is preliminary data.</text>
</comment>